<protein>
    <submittedName>
        <fullName evidence="2">Uncharacterized protein</fullName>
    </submittedName>
</protein>
<evidence type="ECO:0000313" key="2">
    <source>
        <dbReference type="EMBL" id="MED6194636.1"/>
    </source>
</evidence>
<evidence type="ECO:0000313" key="3">
    <source>
        <dbReference type="Proteomes" id="UP001341840"/>
    </source>
</evidence>
<dbReference type="EMBL" id="JASCZI010211575">
    <property type="protein sequence ID" value="MED6194636.1"/>
    <property type="molecule type" value="Genomic_DNA"/>
</dbReference>
<feature type="region of interest" description="Disordered" evidence="1">
    <location>
        <begin position="94"/>
        <end position="113"/>
    </location>
</feature>
<feature type="compositionally biased region" description="Polar residues" evidence="1">
    <location>
        <begin position="31"/>
        <end position="41"/>
    </location>
</feature>
<evidence type="ECO:0000256" key="1">
    <source>
        <dbReference type="SAM" id="MobiDB-lite"/>
    </source>
</evidence>
<accession>A0ABU6XB81</accession>
<proteinExistence type="predicted"/>
<comment type="caution">
    <text evidence="2">The sequence shown here is derived from an EMBL/GenBank/DDBJ whole genome shotgun (WGS) entry which is preliminary data.</text>
</comment>
<organism evidence="2 3">
    <name type="scientific">Stylosanthes scabra</name>
    <dbReference type="NCBI Taxonomy" id="79078"/>
    <lineage>
        <taxon>Eukaryota</taxon>
        <taxon>Viridiplantae</taxon>
        <taxon>Streptophyta</taxon>
        <taxon>Embryophyta</taxon>
        <taxon>Tracheophyta</taxon>
        <taxon>Spermatophyta</taxon>
        <taxon>Magnoliopsida</taxon>
        <taxon>eudicotyledons</taxon>
        <taxon>Gunneridae</taxon>
        <taxon>Pentapetalae</taxon>
        <taxon>rosids</taxon>
        <taxon>fabids</taxon>
        <taxon>Fabales</taxon>
        <taxon>Fabaceae</taxon>
        <taxon>Papilionoideae</taxon>
        <taxon>50 kb inversion clade</taxon>
        <taxon>dalbergioids sensu lato</taxon>
        <taxon>Dalbergieae</taxon>
        <taxon>Pterocarpus clade</taxon>
        <taxon>Stylosanthes</taxon>
    </lineage>
</organism>
<name>A0ABU6XB81_9FABA</name>
<gene>
    <name evidence="2" type="ORF">PIB30_030378</name>
</gene>
<feature type="compositionally biased region" description="Basic and acidic residues" evidence="1">
    <location>
        <begin position="94"/>
        <end position="107"/>
    </location>
</feature>
<dbReference type="Proteomes" id="UP001341840">
    <property type="component" value="Unassembled WGS sequence"/>
</dbReference>
<sequence>MACHVIKHMVDTSAVRSTPGKSGFVEEEDTSAMTRQGQTTGHRLAGSDPMVQIKSGKWIMRVGEREARASPWMFWLPTLEKLLENWKTVRLDMKESDEGSNFDRKLATSEGFV</sequence>
<reference evidence="2 3" key="1">
    <citation type="journal article" date="2023" name="Plants (Basel)">
        <title>Bridging the Gap: Combining Genomics and Transcriptomics Approaches to Understand Stylosanthes scabra, an Orphan Legume from the Brazilian Caatinga.</title>
        <authorList>
            <person name="Ferreira-Neto J.R.C."/>
            <person name="da Silva M.D."/>
            <person name="Binneck E."/>
            <person name="de Melo N.F."/>
            <person name="da Silva R.H."/>
            <person name="de Melo A.L.T.M."/>
            <person name="Pandolfi V."/>
            <person name="Bustamante F.O."/>
            <person name="Brasileiro-Vidal A.C."/>
            <person name="Benko-Iseppon A.M."/>
        </authorList>
    </citation>
    <scope>NUCLEOTIDE SEQUENCE [LARGE SCALE GENOMIC DNA]</scope>
    <source>
        <tissue evidence="2">Leaves</tissue>
    </source>
</reference>
<feature type="region of interest" description="Disordered" evidence="1">
    <location>
        <begin position="16"/>
        <end position="47"/>
    </location>
</feature>
<keyword evidence="3" id="KW-1185">Reference proteome</keyword>